<evidence type="ECO:0000313" key="2">
    <source>
        <dbReference type="EMBL" id="SFL07490.1"/>
    </source>
</evidence>
<feature type="region of interest" description="Disordered" evidence="1">
    <location>
        <begin position="157"/>
        <end position="176"/>
    </location>
</feature>
<evidence type="ECO:0000256" key="1">
    <source>
        <dbReference type="SAM" id="MobiDB-lite"/>
    </source>
</evidence>
<feature type="compositionally biased region" description="Basic and acidic residues" evidence="1">
    <location>
        <begin position="7"/>
        <end position="20"/>
    </location>
</feature>
<dbReference type="AlphaFoldDB" id="A0A1I4EQW7"/>
<gene>
    <name evidence="2" type="ORF">SAMN04487950_2305</name>
</gene>
<name>A0A1I4EQW7_9EURY</name>
<proteinExistence type="predicted"/>
<dbReference type="STRING" id="553466.SAMN04487950_2305"/>
<protein>
    <submittedName>
        <fullName evidence="2">GvpH protein</fullName>
    </submittedName>
</protein>
<evidence type="ECO:0000313" key="3">
    <source>
        <dbReference type="Proteomes" id="UP000199607"/>
    </source>
</evidence>
<dbReference type="InterPro" id="IPR008978">
    <property type="entry name" value="HSP20-like_chaperone"/>
</dbReference>
<organism evidence="2 3">
    <name type="scientific">Halogranum rubrum</name>
    <dbReference type="NCBI Taxonomy" id="553466"/>
    <lineage>
        <taxon>Archaea</taxon>
        <taxon>Methanobacteriati</taxon>
        <taxon>Methanobacteriota</taxon>
        <taxon>Stenosarchaea group</taxon>
        <taxon>Halobacteria</taxon>
        <taxon>Halobacteriales</taxon>
        <taxon>Haloferacaceae</taxon>
    </lineage>
</organism>
<feature type="compositionally biased region" description="Basic and acidic residues" evidence="1">
    <location>
        <begin position="67"/>
        <end position="76"/>
    </location>
</feature>
<dbReference type="InterPro" id="IPR008633">
    <property type="entry name" value="GvpH"/>
</dbReference>
<dbReference type="EMBL" id="FOTC01000002">
    <property type="protein sequence ID" value="SFL07490.1"/>
    <property type="molecule type" value="Genomic_DNA"/>
</dbReference>
<feature type="region of interest" description="Disordered" evidence="1">
    <location>
        <begin position="1"/>
        <end position="26"/>
    </location>
</feature>
<reference evidence="3" key="1">
    <citation type="submission" date="2016-10" db="EMBL/GenBank/DDBJ databases">
        <authorList>
            <person name="Varghese N."/>
            <person name="Submissions S."/>
        </authorList>
    </citation>
    <scope>NUCLEOTIDE SEQUENCE [LARGE SCALE GENOMIC DNA]</scope>
    <source>
        <strain evidence="3">CGMCC 1.7738</strain>
    </source>
</reference>
<keyword evidence="3" id="KW-1185">Reference proteome</keyword>
<dbReference type="Proteomes" id="UP000199607">
    <property type="component" value="Unassembled WGS sequence"/>
</dbReference>
<dbReference type="SUPFAM" id="SSF49764">
    <property type="entry name" value="HSP20-like chaperones"/>
    <property type="match status" value="1"/>
</dbReference>
<dbReference type="RefSeq" id="WP_089869443.1">
    <property type="nucleotide sequence ID" value="NZ_FOTC01000002.1"/>
</dbReference>
<dbReference type="CDD" id="cd00298">
    <property type="entry name" value="ACD_sHsps_p23-like"/>
    <property type="match status" value="1"/>
</dbReference>
<accession>A0A1I4EQW7</accession>
<feature type="compositionally biased region" description="Acidic residues" evidence="1">
    <location>
        <begin position="160"/>
        <end position="170"/>
    </location>
</feature>
<dbReference type="Pfam" id="PF05455">
    <property type="entry name" value="GvpH"/>
    <property type="match status" value="1"/>
</dbReference>
<feature type="region of interest" description="Disordered" evidence="1">
    <location>
        <begin position="67"/>
        <end position="94"/>
    </location>
</feature>
<sequence>MTPGRSDTNRDDSRDEERPAGGDGILGSLRRFLETLDQMSENGESVRHGRAVSDRGTVDYSIRIGSIRDPEHDELSGRPSNAEVSPESPVNVRETDEGVVVHLDLPEVEGETVAAGVDGRTLVVGVDNNVYKRIRLPRYGLTVIAGAYRNGILELHLEDGGDGDDGDDTAETQTHE</sequence>